<protein>
    <submittedName>
        <fullName evidence="1">Uncharacterized protein</fullName>
    </submittedName>
</protein>
<accession>A0A8D8ZAT1</accession>
<dbReference type="AlphaFoldDB" id="A0A8D8ZAT1"/>
<sequence length="144" mass="16213">MLMVLSHRDKSWNSWQQCPTAGLAQGLTKETWNGWSSCFVKRLETRKRSVVTTSRKSSSLRTRSSPSVCFKFSTRTTRAPSPCRSSSMLCTSLRDRALTIRSSSCSECTIWMATVSSSTKSCSMSCAPVWKKMECSFRKIKSII</sequence>
<dbReference type="EMBL" id="HBUF01438706">
    <property type="protein sequence ID" value="CAG6742717.1"/>
    <property type="molecule type" value="Transcribed_RNA"/>
</dbReference>
<dbReference type="EMBL" id="HBUF01438707">
    <property type="protein sequence ID" value="CAG6742719.1"/>
    <property type="molecule type" value="Transcribed_RNA"/>
</dbReference>
<evidence type="ECO:0000313" key="1">
    <source>
        <dbReference type="EMBL" id="CAG6742717.1"/>
    </source>
</evidence>
<name>A0A8D8ZAT1_9HEMI</name>
<dbReference type="EMBL" id="HBUF01438705">
    <property type="protein sequence ID" value="CAG6742715.1"/>
    <property type="molecule type" value="Transcribed_RNA"/>
</dbReference>
<proteinExistence type="predicted"/>
<reference evidence="1" key="1">
    <citation type="submission" date="2021-05" db="EMBL/GenBank/DDBJ databases">
        <authorList>
            <person name="Alioto T."/>
            <person name="Alioto T."/>
            <person name="Gomez Garrido J."/>
        </authorList>
    </citation>
    <scope>NUCLEOTIDE SEQUENCE</scope>
</reference>
<organism evidence="1">
    <name type="scientific">Cacopsylla melanoneura</name>
    <dbReference type="NCBI Taxonomy" id="428564"/>
    <lineage>
        <taxon>Eukaryota</taxon>
        <taxon>Metazoa</taxon>
        <taxon>Ecdysozoa</taxon>
        <taxon>Arthropoda</taxon>
        <taxon>Hexapoda</taxon>
        <taxon>Insecta</taxon>
        <taxon>Pterygota</taxon>
        <taxon>Neoptera</taxon>
        <taxon>Paraneoptera</taxon>
        <taxon>Hemiptera</taxon>
        <taxon>Sternorrhyncha</taxon>
        <taxon>Psylloidea</taxon>
        <taxon>Psyllidae</taxon>
        <taxon>Psyllinae</taxon>
        <taxon>Cacopsylla</taxon>
    </lineage>
</organism>